<gene>
    <name evidence="8 11" type="primary">lpoA</name>
    <name evidence="11" type="ORF">GTPT_1055</name>
</gene>
<dbReference type="HAMAP" id="MF_01890">
    <property type="entry name" value="LpoA"/>
    <property type="match status" value="1"/>
</dbReference>
<keyword evidence="7 8" id="KW-0449">Lipoprotein</keyword>
<dbReference type="PANTHER" id="PTHR38038:SF1">
    <property type="entry name" value="PENICILLIN-BINDING PROTEIN ACTIVATOR LPOA"/>
    <property type="match status" value="1"/>
</dbReference>
<keyword evidence="3 8" id="KW-0573">Peptidoglycan synthesis</keyword>
<evidence type="ECO:0000313" key="12">
    <source>
        <dbReference type="Proteomes" id="UP000028602"/>
    </source>
</evidence>
<evidence type="ECO:0000256" key="9">
    <source>
        <dbReference type="SAM" id="MobiDB-lite"/>
    </source>
</evidence>
<evidence type="ECO:0000256" key="5">
    <source>
        <dbReference type="ARBA" id="ARBA00023139"/>
    </source>
</evidence>
<dbReference type="Gene3D" id="1.25.40.650">
    <property type="match status" value="1"/>
</dbReference>
<comment type="caution">
    <text evidence="11">The sequence shown here is derived from an EMBL/GenBank/DDBJ whole genome shotgun (WGS) entry which is preliminary data.</text>
</comment>
<evidence type="ECO:0000256" key="3">
    <source>
        <dbReference type="ARBA" id="ARBA00022984"/>
    </source>
</evidence>
<feature type="chain" id="PRO_5008820364" description="Penicillin-binding protein activator LpoA" evidence="10">
    <location>
        <begin position="26"/>
        <end position="731"/>
    </location>
</feature>
<keyword evidence="12" id="KW-1185">Reference proteome</keyword>
<reference evidence="11 12" key="1">
    <citation type="submission" date="2014-05" db="EMBL/GenBank/DDBJ databases">
        <title>ATOL: Assembling a taxonomically balanced genome-scale reconstruction of the evolutionary history of the Enterobacteriaceae.</title>
        <authorList>
            <person name="Plunkett G.III."/>
            <person name="Neeno-Eckwall E.C."/>
            <person name="Glasner J.D."/>
            <person name="Perna N.T."/>
        </authorList>
    </citation>
    <scope>NUCLEOTIDE SEQUENCE [LARGE SCALE GENOMIC DNA]</scope>
    <source>
        <strain evidence="11 12">ATCC 33301</strain>
    </source>
</reference>
<feature type="compositionally biased region" description="Low complexity" evidence="9">
    <location>
        <begin position="297"/>
        <end position="318"/>
    </location>
</feature>
<keyword evidence="4 8" id="KW-0472">Membrane</keyword>
<dbReference type="Gene3D" id="1.25.40.10">
    <property type="entry name" value="Tetratricopeptide repeat domain"/>
    <property type="match status" value="1"/>
</dbReference>
<evidence type="ECO:0000256" key="10">
    <source>
        <dbReference type="SAM" id="SignalP"/>
    </source>
</evidence>
<evidence type="ECO:0000256" key="4">
    <source>
        <dbReference type="ARBA" id="ARBA00023136"/>
    </source>
</evidence>
<dbReference type="OrthoDB" id="6708821at2"/>
<keyword evidence="1 8" id="KW-0732">Signal</keyword>
<dbReference type="Pfam" id="PF04348">
    <property type="entry name" value="LppC"/>
    <property type="match status" value="2"/>
</dbReference>
<keyword evidence="5 8" id="KW-0564">Palmitate</keyword>
<dbReference type="EMBL" id="JMPR01000019">
    <property type="protein sequence ID" value="KFD20862.1"/>
    <property type="molecule type" value="Genomic_DNA"/>
</dbReference>
<evidence type="ECO:0000256" key="7">
    <source>
        <dbReference type="ARBA" id="ARBA00023288"/>
    </source>
</evidence>
<dbReference type="GO" id="GO:0009252">
    <property type="term" value="P:peptidoglycan biosynthetic process"/>
    <property type="evidence" value="ECO:0007669"/>
    <property type="project" value="UniProtKB-UniRule"/>
</dbReference>
<comment type="subunit">
    <text evidence="8">Interacts with PBP1a.</text>
</comment>
<dbReference type="PANTHER" id="PTHR38038">
    <property type="entry name" value="PENICILLIN-BINDING PROTEIN ACTIVATOR LPOA"/>
    <property type="match status" value="1"/>
</dbReference>
<keyword evidence="2 8" id="KW-0133">Cell shape</keyword>
<dbReference type="SUPFAM" id="SSF53822">
    <property type="entry name" value="Periplasmic binding protein-like I"/>
    <property type="match status" value="1"/>
</dbReference>
<evidence type="ECO:0000313" key="11">
    <source>
        <dbReference type="EMBL" id="KFD20862.1"/>
    </source>
</evidence>
<dbReference type="Gene3D" id="3.40.50.2300">
    <property type="match status" value="2"/>
</dbReference>
<dbReference type="RefSeq" id="WP_029991744.1">
    <property type="nucleotide sequence ID" value="NZ_ATMJ01000083.1"/>
</dbReference>
<evidence type="ECO:0000256" key="1">
    <source>
        <dbReference type="ARBA" id="ARBA00022729"/>
    </source>
</evidence>
<dbReference type="Proteomes" id="UP000028602">
    <property type="component" value="Unassembled WGS sequence"/>
</dbReference>
<feature type="signal peptide" evidence="10">
    <location>
        <begin position="1"/>
        <end position="25"/>
    </location>
</feature>
<evidence type="ECO:0000256" key="8">
    <source>
        <dbReference type="HAMAP-Rule" id="MF_01890"/>
    </source>
</evidence>
<accession>A0A085JK66</accession>
<name>A0A085JK66_9GAMM</name>
<dbReference type="GO" id="GO:0008360">
    <property type="term" value="P:regulation of cell shape"/>
    <property type="evidence" value="ECO:0007669"/>
    <property type="project" value="UniProtKB-KW"/>
</dbReference>
<organism evidence="11 12">
    <name type="scientific">Tatumella ptyseos ATCC 33301</name>
    <dbReference type="NCBI Taxonomy" id="1005995"/>
    <lineage>
        <taxon>Bacteria</taxon>
        <taxon>Pseudomonadati</taxon>
        <taxon>Pseudomonadota</taxon>
        <taxon>Gammaproteobacteria</taxon>
        <taxon>Enterobacterales</taxon>
        <taxon>Erwiniaceae</taxon>
        <taxon>Tatumella</taxon>
    </lineage>
</organism>
<sequence>MLLSKVNRRKAGRFVPVVLAGLILAACTTQEPQAPAVDVQGPETGTSAYYLQQMQQSRDDSKTGWQLLAIRALINEGKSPEALKQLQALPDNMTAVQKQELSLLKAQYAVSVHNATGAVQQLKTIDLSSLSADQQSRYYRTFIAATAAQPTLDTLRAFIALQPLLQSTDEQQKNINATWQALRTIPQQQANNFVINANENILQGWLDLLGVYYRSNNNQDALKAGVKDWQIRYPDNPASKRLPAGLLQSMNMTAASTNTIALLLPLTGPAAIFSQAIEQGFEDARNGVLAQTPPPQTSGTPTGQATPATAAPTGTTAPVIGSADMPISATGPAPATATASPPAATPASPNAVVSPSAVSVTSLTEPATGTSSATAAPAGQVNGTSATPATPATAPANSQAQIRVYDTNAQPVDQLLQQAQNDGATLVVGPLLKENIQQVANTSTPLKILALNEPDGLQNHDNMCYFALSPEDEAREAARHMWAQNKRMPLLLIPSNSYGQRVAQAFAQEWQKLGGPLVEEQTFGSVADLKARINSNSGIAMTGTPVTVQPASSTAAGSAVSVAGMTFNAPQAPSEAPVAAPGNIDSVYIVASQGELALIKPMITMRTGSRSNIALYASSRSSQSGDGPDFRFEMDGLQFSDIPLLSGADPALMEQALKKFDDDYSLARLYAMGVDAWTLANHFNQLRNSAGYQINGNTGILSAGANCVIDRTLSWNQYSQGQIVPVPQTGH</sequence>
<dbReference type="eggNOG" id="COG3107">
    <property type="taxonomic scope" value="Bacteria"/>
</dbReference>
<keyword evidence="6 8" id="KW-0998">Cell outer membrane</keyword>
<feature type="region of interest" description="Disordered" evidence="9">
    <location>
        <begin position="287"/>
        <end position="397"/>
    </location>
</feature>
<dbReference type="CDD" id="cd06339">
    <property type="entry name" value="PBP1_YraM_LppC_lipoprotein-like"/>
    <property type="match status" value="1"/>
</dbReference>
<dbReference type="GO" id="GO:0031241">
    <property type="term" value="C:periplasmic side of cell outer membrane"/>
    <property type="evidence" value="ECO:0007669"/>
    <property type="project" value="UniProtKB-UniRule"/>
</dbReference>
<evidence type="ECO:0000256" key="2">
    <source>
        <dbReference type="ARBA" id="ARBA00022960"/>
    </source>
</evidence>
<dbReference type="InterPro" id="IPR028082">
    <property type="entry name" value="Peripla_BP_I"/>
</dbReference>
<protein>
    <recommendedName>
        <fullName evidence="8">Penicillin-binding protein activator LpoA</fullName>
        <shortName evidence="8">PBP activator LpoA</shortName>
    </recommendedName>
</protein>
<feature type="compositionally biased region" description="Low complexity" evidence="9">
    <location>
        <begin position="386"/>
        <end position="396"/>
    </location>
</feature>
<proteinExistence type="inferred from homology"/>
<dbReference type="InterPro" id="IPR011990">
    <property type="entry name" value="TPR-like_helical_dom_sf"/>
</dbReference>
<dbReference type="InterPro" id="IPR007443">
    <property type="entry name" value="LpoA"/>
</dbReference>
<comment type="similarity">
    <text evidence="8">Belongs to the LpoA family.</text>
</comment>
<dbReference type="AlphaFoldDB" id="A0A085JK66"/>
<comment type="subcellular location">
    <subcellularLocation>
        <location evidence="8">Cell outer membrane</location>
        <topology evidence="8">Lipid-anchor</topology>
        <orientation evidence="8">Periplasmic side</orientation>
    </subcellularLocation>
</comment>
<evidence type="ECO:0000256" key="6">
    <source>
        <dbReference type="ARBA" id="ARBA00023237"/>
    </source>
</evidence>
<dbReference type="GO" id="GO:0030234">
    <property type="term" value="F:enzyme regulator activity"/>
    <property type="evidence" value="ECO:0007669"/>
    <property type="project" value="UniProtKB-UniRule"/>
</dbReference>
<feature type="compositionally biased region" description="Low complexity" evidence="9">
    <location>
        <begin position="328"/>
        <end position="379"/>
    </location>
</feature>
<comment type="function">
    <text evidence="8">Regulator of peptidoglycan synthesis that is essential for the function of penicillin-binding protein 1A (PBP1a).</text>
</comment>
<dbReference type="PROSITE" id="PS51257">
    <property type="entry name" value="PROKAR_LIPOPROTEIN"/>
    <property type="match status" value="1"/>
</dbReference>